<sequence>MGNEGHAIGIDLGTTYSCVAVWQDDHVEIMVNDLGNRLEGDEAFNQRQATTETGKLACLRVLRIINEPTAAAIAYGIDKKAGWFNKRNMMIFDWGGGTLDVSLLTIGHGVFDVKATSGDTHLGGEDLDNRMVNYCVEEFKRKHKVDIGGNSKALRRAKTKCEEAKKALSHCFEIDIEIDCWYEGNDFYTTFTRDKFENLNMDIFNKCMEPVKKCLEDAKMDISNVDDVVLVGGSSRIPKAQELSQEVFKGKELCRNIDPDEAVAYGAAVQAAVLSGNGKGKLENFTLLDVIPMSLGVQITIVSTGKNFSYYLR</sequence>
<dbReference type="InterPro" id="IPR043129">
    <property type="entry name" value="ATPase_NBD"/>
</dbReference>
<dbReference type="PANTHER" id="PTHR19375">
    <property type="entry name" value="HEAT SHOCK PROTEIN 70KDA"/>
    <property type="match status" value="1"/>
</dbReference>
<dbReference type="FunFam" id="3.30.420.40:FF:000028">
    <property type="entry name" value="heat shock 70 kDa protein-like"/>
    <property type="match status" value="2"/>
</dbReference>
<keyword evidence="3" id="KW-0067">ATP-binding</keyword>
<name>A0A540LR40_MALBA</name>
<evidence type="ECO:0000313" key="4">
    <source>
        <dbReference type="EMBL" id="TQD88964.1"/>
    </source>
</evidence>
<dbReference type="EMBL" id="VIEB01000494">
    <property type="protein sequence ID" value="TQD88964.1"/>
    <property type="molecule type" value="Genomic_DNA"/>
</dbReference>
<evidence type="ECO:0000256" key="1">
    <source>
        <dbReference type="ARBA" id="ARBA00007381"/>
    </source>
</evidence>
<keyword evidence="5" id="KW-1185">Reference proteome</keyword>
<organism evidence="4 5">
    <name type="scientific">Malus baccata</name>
    <name type="common">Siberian crab apple</name>
    <name type="synonym">Pyrus baccata</name>
    <dbReference type="NCBI Taxonomy" id="106549"/>
    <lineage>
        <taxon>Eukaryota</taxon>
        <taxon>Viridiplantae</taxon>
        <taxon>Streptophyta</taxon>
        <taxon>Embryophyta</taxon>
        <taxon>Tracheophyta</taxon>
        <taxon>Spermatophyta</taxon>
        <taxon>Magnoliopsida</taxon>
        <taxon>eudicotyledons</taxon>
        <taxon>Gunneridae</taxon>
        <taxon>Pentapetalae</taxon>
        <taxon>rosids</taxon>
        <taxon>fabids</taxon>
        <taxon>Rosales</taxon>
        <taxon>Rosaceae</taxon>
        <taxon>Amygdaloideae</taxon>
        <taxon>Maleae</taxon>
        <taxon>Malus</taxon>
    </lineage>
</organism>
<proteinExistence type="inferred from homology"/>
<dbReference type="PROSITE" id="PS00297">
    <property type="entry name" value="HSP70_1"/>
    <property type="match status" value="1"/>
</dbReference>
<dbReference type="GO" id="GO:0005524">
    <property type="term" value="F:ATP binding"/>
    <property type="evidence" value="ECO:0007669"/>
    <property type="project" value="UniProtKB-KW"/>
</dbReference>
<comment type="similarity">
    <text evidence="1">Belongs to the heat shock protein 70 family.</text>
</comment>
<dbReference type="Pfam" id="PF00012">
    <property type="entry name" value="HSP70"/>
    <property type="match status" value="2"/>
</dbReference>
<dbReference type="GO" id="GO:0140662">
    <property type="term" value="F:ATP-dependent protein folding chaperone"/>
    <property type="evidence" value="ECO:0007669"/>
    <property type="project" value="InterPro"/>
</dbReference>
<keyword evidence="2" id="KW-0547">Nucleotide-binding</keyword>
<comment type="caution">
    <text evidence="4">The sequence shown here is derived from an EMBL/GenBank/DDBJ whole genome shotgun (WGS) entry which is preliminary data.</text>
</comment>
<evidence type="ECO:0000313" key="5">
    <source>
        <dbReference type="Proteomes" id="UP000315295"/>
    </source>
</evidence>
<dbReference type="InterPro" id="IPR013126">
    <property type="entry name" value="Hsp_70_fam"/>
</dbReference>
<dbReference type="FunFam" id="3.90.640.10:FF:000002">
    <property type="entry name" value="Heat shock 70 kDa"/>
    <property type="match status" value="1"/>
</dbReference>
<gene>
    <name evidence="4" type="ORF">C1H46_025471</name>
</gene>
<dbReference type="Gene3D" id="3.30.420.40">
    <property type="match status" value="4"/>
</dbReference>
<evidence type="ECO:0000256" key="3">
    <source>
        <dbReference type="ARBA" id="ARBA00022840"/>
    </source>
</evidence>
<dbReference type="Proteomes" id="UP000315295">
    <property type="component" value="Unassembled WGS sequence"/>
</dbReference>
<dbReference type="SUPFAM" id="SSF53067">
    <property type="entry name" value="Actin-like ATPase domain"/>
    <property type="match status" value="2"/>
</dbReference>
<accession>A0A540LR40</accession>
<reference evidence="4 5" key="1">
    <citation type="journal article" date="2019" name="G3 (Bethesda)">
        <title>Sequencing of a Wild Apple (Malus baccata) Genome Unravels the Differences Between Cultivated and Wild Apple Species Regarding Disease Resistance and Cold Tolerance.</title>
        <authorList>
            <person name="Chen X."/>
        </authorList>
    </citation>
    <scope>NUCLEOTIDE SEQUENCE [LARGE SCALE GENOMIC DNA]</scope>
    <source>
        <strain evidence="5">cv. Shandingzi</strain>
        <tissue evidence="4">Leaves</tissue>
    </source>
</reference>
<dbReference type="InterPro" id="IPR018181">
    <property type="entry name" value="Heat_shock_70_CS"/>
</dbReference>
<dbReference type="STRING" id="106549.A0A540LR40"/>
<evidence type="ECO:0000256" key="2">
    <source>
        <dbReference type="ARBA" id="ARBA00022741"/>
    </source>
</evidence>
<protein>
    <submittedName>
        <fullName evidence="4">Uncharacterized protein</fullName>
    </submittedName>
</protein>
<dbReference type="AlphaFoldDB" id="A0A540LR40"/>